<comment type="caution">
    <text evidence="2">The sequence shown here is derived from an EMBL/GenBank/DDBJ whole genome shotgun (WGS) entry which is preliminary data.</text>
</comment>
<keyword evidence="1" id="KW-0732">Signal</keyword>
<evidence type="ECO:0000256" key="1">
    <source>
        <dbReference type="SAM" id="SignalP"/>
    </source>
</evidence>
<dbReference type="EMBL" id="RIZG01000006">
    <property type="protein sequence ID" value="RNF49953.1"/>
    <property type="molecule type" value="Genomic_DNA"/>
</dbReference>
<keyword evidence="3" id="KW-1185">Reference proteome</keyword>
<evidence type="ECO:0000313" key="2">
    <source>
        <dbReference type="EMBL" id="RNF49953.1"/>
    </source>
</evidence>
<proteinExistence type="predicted"/>
<name>A0A3M8Q1H7_9GAMM</name>
<feature type="signal peptide" evidence="1">
    <location>
        <begin position="1"/>
        <end position="22"/>
    </location>
</feature>
<accession>A0A3M8Q1H7</accession>
<dbReference type="Proteomes" id="UP000280507">
    <property type="component" value="Unassembled WGS sequence"/>
</dbReference>
<evidence type="ECO:0000313" key="3">
    <source>
        <dbReference type="Proteomes" id="UP000280507"/>
    </source>
</evidence>
<protein>
    <submittedName>
        <fullName evidence="2">Uncharacterized protein</fullName>
    </submittedName>
</protein>
<reference evidence="2 3" key="1">
    <citation type="journal article" date="2012" name="Int. J. Syst. Evol. Microbiol.">
        <title>Marinomonas hwangdonensis sp. nov., isolated from seawater.</title>
        <authorList>
            <person name="Jung Y.T."/>
            <person name="Oh T.K."/>
            <person name="Yoon J.H."/>
        </authorList>
    </citation>
    <scope>NUCLEOTIDE SEQUENCE [LARGE SCALE GENOMIC DNA]</scope>
    <source>
        <strain evidence="2 3">HDW-15</strain>
    </source>
</reference>
<gene>
    <name evidence="2" type="ORF">EBI00_10750</name>
</gene>
<feature type="chain" id="PRO_5018121806" evidence="1">
    <location>
        <begin position="23"/>
        <end position="120"/>
    </location>
</feature>
<organism evidence="2 3">
    <name type="scientific">Marinomonas hwangdonensis</name>
    <dbReference type="NCBI Taxonomy" id="1053647"/>
    <lineage>
        <taxon>Bacteria</taxon>
        <taxon>Pseudomonadati</taxon>
        <taxon>Pseudomonadota</taxon>
        <taxon>Gammaproteobacteria</taxon>
        <taxon>Oceanospirillales</taxon>
        <taxon>Oceanospirillaceae</taxon>
        <taxon>Marinomonas</taxon>
    </lineage>
</organism>
<dbReference type="AlphaFoldDB" id="A0A3M8Q1H7"/>
<sequence length="120" mass="13391">MLKNKLVLLSLLIIMPFQLAFAAPDFTIIKAQATLSDDTYLEANTLEKRLQEQGQALVHKSLIPLSQVSYFLSRADGVQTITIRGTANLENVMLDLDLELKPDTVLDIMLLARISSITYL</sequence>